<evidence type="ECO:0000256" key="3">
    <source>
        <dbReference type="ARBA" id="ARBA00022618"/>
    </source>
</evidence>
<evidence type="ECO:0000256" key="4">
    <source>
        <dbReference type="ARBA" id="ARBA00023136"/>
    </source>
</evidence>
<comment type="function">
    <text evidence="6 7">Cell division protein that is involved in the assembly of the Z ring. May serve as a membrane anchor for the Z ring.</text>
</comment>
<dbReference type="HAMAP" id="MF_02033">
    <property type="entry name" value="FtsA"/>
    <property type="match status" value="1"/>
</dbReference>
<comment type="caution">
    <text evidence="9">The sequence shown here is derived from an EMBL/GenBank/DDBJ whole genome shotgun (WGS) entry which is preliminary data.</text>
</comment>
<dbReference type="InterPro" id="IPR050696">
    <property type="entry name" value="FtsA/MreB"/>
</dbReference>
<keyword evidence="2 6" id="KW-1003">Cell membrane</keyword>
<comment type="similarity">
    <text evidence="1">Belongs to the heat shock protein 70 family.</text>
</comment>
<protein>
    <recommendedName>
        <fullName evidence="6 7">Cell division protein FtsA</fullName>
    </recommendedName>
</protein>
<comment type="subunit">
    <text evidence="6">Self-interacts. Interacts with FtsZ.</text>
</comment>
<evidence type="ECO:0000313" key="9">
    <source>
        <dbReference type="EMBL" id="PIQ73973.1"/>
    </source>
</evidence>
<keyword evidence="3 6" id="KW-0132">Cell division</keyword>
<dbReference type="SUPFAM" id="SSF53067">
    <property type="entry name" value="Actin-like ATPase domain"/>
    <property type="match status" value="2"/>
</dbReference>
<dbReference type="InterPro" id="IPR003494">
    <property type="entry name" value="SHS2_FtsA"/>
</dbReference>
<organism evidence="9 10">
    <name type="scientific">Candidatus Portnoybacteria bacterium CG11_big_fil_rev_8_21_14_0_20_44_10</name>
    <dbReference type="NCBI Taxonomy" id="1974818"/>
    <lineage>
        <taxon>Bacteria</taxon>
        <taxon>Candidatus Portnoyibacteriota</taxon>
    </lineage>
</organism>
<dbReference type="PANTHER" id="PTHR32432">
    <property type="entry name" value="CELL DIVISION PROTEIN FTSA-RELATED"/>
    <property type="match status" value="1"/>
</dbReference>
<evidence type="ECO:0000256" key="6">
    <source>
        <dbReference type="HAMAP-Rule" id="MF_02033"/>
    </source>
</evidence>
<feature type="domain" description="SHS2" evidence="8">
    <location>
        <begin position="7"/>
        <end position="196"/>
    </location>
</feature>
<accession>A0A2H0KPA8</accession>
<dbReference type="Pfam" id="PF02491">
    <property type="entry name" value="SHS2_FTSA"/>
    <property type="match status" value="1"/>
</dbReference>
<dbReference type="GO" id="GO:0009898">
    <property type="term" value="C:cytoplasmic side of plasma membrane"/>
    <property type="evidence" value="ECO:0007669"/>
    <property type="project" value="UniProtKB-UniRule"/>
</dbReference>
<reference evidence="9 10" key="1">
    <citation type="submission" date="2017-09" db="EMBL/GenBank/DDBJ databases">
        <title>Depth-based differentiation of microbial function through sediment-hosted aquifers and enrichment of novel symbionts in the deep terrestrial subsurface.</title>
        <authorList>
            <person name="Probst A.J."/>
            <person name="Ladd B."/>
            <person name="Jarett J.K."/>
            <person name="Geller-Mcgrath D.E."/>
            <person name="Sieber C.M."/>
            <person name="Emerson J.B."/>
            <person name="Anantharaman K."/>
            <person name="Thomas B.C."/>
            <person name="Malmstrom R."/>
            <person name="Stieglmeier M."/>
            <person name="Klingl A."/>
            <person name="Woyke T."/>
            <person name="Ryan C.M."/>
            <person name="Banfield J.F."/>
        </authorList>
    </citation>
    <scope>NUCLEOTIDE SEQUENCE [LARGE SCALE GENOMIC DNA]</scope>
    <source>
        <strain evidence="9">CG11_big_fil_rev_8_21_14_0_20_44_10</strain>
    </source>
</reference>
<evidence type="ECO:0000256" key="1">
    <source>
        <dbReference type="ARBA" id="ARBA00007381"/>
    </source>
</evidence>
<evidence type="ECO:0000259" key="8">
    <source>
        <dbReference type="SMART" id="SM00842"/>
    </source>
</evidence>
<gene>
    <name evidence="6 9" type="primary">ftsA</name>
    <name evidence="9" type="ORF">COV85_04645</name>
</gene>
<dbReference type="NCBIfam" id="TIGR01174">
    <property type="entry name" value="ftsA"/>
    <property type="match status" value="1"/>
</dbReference>
<comment type="subcellular location">
    <subcellularLocation>
        <location evidence="6">Cell membrane</location>
        <topology evidence="6">Peripheral membrane protein</topology>
        <orientation evidence="6">Cytoplasmic side</orientation>
    </subcellularLocation>
    <text evidence="6">Localizes to the Z ring in an FtsZ-dependent manner. Targeted to the membrane through a conserved C-terminal amphipathic helix.</text>
</comment>
<proteinExistence type="inferred from homology"/>
<evidence type="ECO:0000313" key="10">
    <source>
        <dbReference type="Proteomes" id="UP000231550"/>
    </source>
</evidence>
<evidence type="ECO:0000256" key="5">
    <source>
        <dbReference type="ARBA" id="ARBA00023306"/>
    </source>
</evidence>
<dbReference type="Pfam" id="PF14450">
    <property type="entry name" value="FtsA"/>
    <property type="match status" value="1"/>
</dbReference>
<dbReference type="InterPro" id="IPR018181">
    <property type="entry name" value="Heat_shock_70_CS"/>
</dbReference>
<dbReference type="InterPro" id="IPR020823">
    <property type="entry name" value="Cell_div_FtsA"/>
</dbReference>
<evidence type="ECO:0000256" key="2">
    <source>
        <dbReference type="ARBA" id="ARBA00022475"/>
    </source>
</evidence>
<dbReference type="Gene3D" id="3.30.420.40">
    <property type="match status" value="2"/>
</dbReference>
<dbReference type="SMART" id="SM00842">
    <property type="entry name" value="FtsA"/>
    <property type="match status" value="1"/>
</dbReference>
<dbReference type="AlphaFoldDB" id="A0A2H0KPA8"/>
<name>A0A2H0KPA8_9BACT</name>
<dbReference type="PIRSF" id="PIRSF003101">
    <property type="entry name" value="FtsA"/>
    <property type="match status" value="1"/>
</dbReference>
<dbReference type="InterPro" id="IPR043129">
    <property type="entry name" value="ATPase_NBD"/>
</dbReference>
<dbReference type="Proteomes" id="UP000231550">
    <property type="component" value="Unassembled WGS sequence"/>
</dbReference>
<dbReference type="EMBL" id="PCVN01000125">
    <property type="protein sequence ID" value="PIQ73973.1"/>
    <property type="molecule type" value="Genomic_DNA"/>
</dbReference>
<dbReference type="GO" id="GO:0043093">
    <property type="term" value="P:FtsZ-dependent cytokinesis"/>
    <property type="evidence" value="ECO:0007669"/>
    <property type="project" value="UniProtKB-UniRule"/>
</dbReference>
<evidence type="ECO:0000256" key="7">
    <source>
        <dbReference type="PIRNR" id="PIRNR003101"/>
    </source>
</evidence>
<comment type="similarity">
    <text evidence="6 7">Belongs to the FtsA/MreB family.</text>
</comment>
<dbReference type="GO" id="GO:0032153">
    <property type="term" value="C:cell division site"/>
    <property type="evidence" value="ECO:0007669"/>
    <property type="project" value="UniProtKB-UniRule"/>
</dbReference>
<sequence length="411" mass="43628">MARDNIICGLDVGTSNIRAVVAQLRAGHDKPQILGVSSVPSFGVRKGVIVDIGEVVNGIKTALEEVERTSDASVRQVVVNIGGSHINCRSSKGVVAVSRADGEISGEDISRAVRAAQTVSIPQNRELIHALPRLFVVDEERGVKDPIGMSGVRLEADVLLVEGATPFIKNLTKCLQEAEIEAEDVVLSAIAASRAVLSKRQKELGVLLLDLGGGTSGLTVFEECEVLHACVLPIGGSHITNDIAIGLRTSVEVADRIKLEYGSTLPEEINKKDIIDMAKLGEEEGVVLRRHVADIINARFLEIFDLVGKELQKIGRDGLLPAGLVLVGGGAKMPGLVDLAKEELKLPAQIGFPSGVDGVINQIDDPAFATAVGLVLWGAEEQRPEGRGKRISLPAIGFLSSAKKWLKGFVP</sequence>
<keyword evidence="4 6" id="KW-0472">Membrane</keyword>
<keyword evidence="5 6" id="KW-0131">Cell cycle</keyword>
<dbReference type="PANTHER" id="PTHR32432:SF4">
    <property type="entry name" value="CELL DIVISION PROTEIN FTSA"/>
    <property type="match status" value="1"/>
</dbReference>
<dbReference type="Gene3D" id="3.30.1490.110">
    <property type="match status" value="1"/>
</dbReference>
<dbReference type="PROSITE" id="PS00329">
    <property type="entry name" value="HSP70_2"/>
    <property type="match status" value="1"/>
</dbReference>
<dbReference type="CDD" id="cd24048">
    <property type="entry name" value="ASKHA_NBD_FtsA"/>
    <property type="match status" value="1"/>
</dbReference>